<comment type="caution">
    <text evidence="1">The sequence shown here is derived from an EMBL/GenBank/DDBJ whole genome shotgun (WGS) entry which is preliminary data.</text>
</comment>
<evidence type="ECO:0000313" key="1">
    <source>
        <dbReference type="EMBL" id="KAD5803710.1"/>
    </source>
</evidence>
<proteinExistence type="predicted"/>
<sequence>MGGGDKELIISDCCLEETVKFLSPVVRDPDPINDDIFYILTIGGDSPLRYIGFDQEGCHSSLVYQTPNGSRYRCPDGLN</sequence>
<dbReference type="Proteomes" id="UP000326396">
    <property type="component" value="Linkage Group LG15"/>
</dbReference>
<name>A0A5N6P390_9ASTR</name>
<keyword evidence="2" id="KW-1185">Reference proteome</keyword>
<reference evidence="1 2" key="1">
    <citation type="submission" date="2019-05" db="EMBL/GenBank/DDBJ databases">
        <title>Mikania micrantha, genome provides insights into the molecular mechanism of rapid growth.</title>
        <authorList>
            <person name="Liu B."/>
        </authorList>
    </citation>
    <scope>NUCLEOTIDE SEQUENCE [LARGE SCALE GENOMIC DNA]</scope>
    <source>
        <strain evidence="1">NLD-2019</strain>
        <tissue evidence="1">Leaf</tissue>
    </source>
</reference>
<protein>
    <submittedName>
        <fullName evidence="1">Uncharacterized protein</fullName>
    </submittedName>
</protein>
<evidence type="ECO:0000313" key="2">
    <source>
        <dbReference type="Proteomes" id="UP000326396"/>
    </source>
</evidence>
<dbReference type="EMBL" id="SZYD01000007">
    <property type="protein sequence ID" value="KAD5803710.1"/>
    <property type="molecule type" value="Genomic_DNA"/>
</dbReference>
<accession>A0A5N6P390</accession>
<organism evidence="1 2">
    <name type="scientific">Mikania micrantha</name>
    <name type="common">bitter vine</name>
    <dbReference type="NCBI Taxonomy" id="192012"/>
    <lineage>
        <taxon>Eukaryota</taxon>
        <taxon>Viridiplantae</taxon>
        <taxon>Streptophyta</taxon>
        <taxon>Embryophyta</taxon>
        <taxon>Tracheophyta</taxon>
        <taxon>Spermatophyta</taxon>
        <taxon>Magnoliopsida</taxon>
        <taxon>eudicotyledons</taxon>
        <taxon>Gunneridae</taxon>
        <taxon>Pentapetalae</taxon>
        <taxon>asterids</taxon>
        <taxon>campanulids</taxon>
        <taxon>Asterales</taxon>
        <taxon>Asteraceae</taxon>
        <taxon>Asteroideae</taxon>
        <taxon>Heliantheae alliance</taxon>
        <taxon>Eupatorieae</taxon>
        <taxon>Mikania</taxon>
    </lineage>
</organism>
<dbReference type="AlphaFoldDB" id="A0A5N6P390"/>
<gene>
    <name evidence="1" type="ORF">E3N88_15070</name>
</gene>